<name>A0A914HX17_GLORO</name>
<reference evidence="8" key="1">
    <citation type="submission" date="2022-11" db="UniProtKB">
        <authorList>
            <consortium name="WormBaseParasite"/>
        </authorList>
    </citation>
    <scope>IDENTIFICATION</scope>
</reference>
<keyword evidence="7" id="KW-1185">Reference proteome</keyword>
<evidence type="ECO:0000256" key="1">
    <source>
        <dbReference type="ARBA" id="ARBA00022771"/>
    </source>
</evidence>
<evidence type="ECO:0000313" key="7">
    <source>
        <dbReference type="Proteomes" id="UP000887572"/>
    </source>
</evidence>
<keyword evidence="2" id="KW-0862">Zinc</keyword>
<dbReference type="InterPro" id="IPR037381">
    <property type="entry name" value="RFWD3"/>
</dbReference>
<accession>A0A914HX17</accession>
<dbReference type="Gene3D" id="3.30.40.10">
    <property type="entry name" value="Zinc/RING finger domain, C3HC4 (zinc finger)"/>
    <property type="match status" value="1"/>
</dbReference>
<protein>
    <submittedName>
        <fullName evidence="8">RING-type domain-containing protein</fullName>
    </submittedName>
</protein>
<feature type="region of interest" description="Disordered" evidence="5">
    <location>
        <begin position="291"/>
        <end position="327"/>
    </location>
</feature>
<dbReference type="WBParaSite" id="Gr19_v10_g5264.t1">
    <property type="protein sequence ID" value="Gr19_v10_g5264.t1"/>
    <property type="gene ID" value="Gr19_v10_g5264"/>
</dbReference>
<dbReference type="PANTHER" id="PTHR16047:SF7">
    <property type="entry name" value="E3 UBIQUITIN-PROTEIN LIGASE RFWD3"/>
    <property type="match status" value="1"/>
</dbReference>
<dbReference type="Pfam" id="PF13639">
    <property type="entry name" value="zf-RING_2"/>
    <property type="match status" value="1"/>
</dbReference>
<dbReference type="Proteomes" id="UP000887572">
    <property type="component" value="Unplaced"/>
</dbReference>
<dbReference type="GO" id="GO:0004842">
    <property type="term" value="F:ubiquitin-protein transferase activity"/>
    <property type="evidence" value="ECO:0007669"/>
    <property type="project" value="InterPro"/>
</dbReference>
<feature type="coiled-coil region" evidence="4">
    <location>
        <begin position="139"/>
        <end position="166"/>
    </location>
</feature>
<dbReference type="GO" id="GO:0036297">
    <property type="term" value="P:interstrand cross-link repair"/>
    <property type="evidence" value="ECO:0007669"/>
    <property type="project" value="InterPro"/>
</dbReference>
<keyword evidence="4" id="KW-0175">Coiled coil</keyword>
<evidence type="ECO:0000256" key="3">
    <source>
        <dbReference type="PROSITE-ProRule" id="PRU00175"/>
    </source>
</evidence>
<dbReference type="AlphaFoldDB" id="A0A914HX17"/>
<keyword evidence="1 3" id="KW-0479">Metal-binding</keyword>
<evidence type="ECO:0000259" key="6">
    <source>
        <dbReference type="PROSITE" id="PS50089"/>
    </source>
</evidence>
<evidence type="ECO:0000256" key="5">
    <source>
        <dbReference type="SAM" id="MobiDB-lite"/>
    </source>
</evidence>
<feature type="compositionally biased region" description="Basic and acidic residues" evidence="5">
    <location>
        <begin position="291"/>
        <end position="305"/>
    </location>
</feature>
<dbReference type="InterPro" id="IPR001841">
    <property type="entry name" value="Znf_RING"/>
</dbReference>
<dbReference type="SMART" id="SM00184">
    <property type="entry name" value="RING"/>
    <property type="match status" value="1"/>
</dbReference>
<organism evidence="7 8">
    <name type="scientific">Globodera rostochiensis</name>
    <name type="common">Golden nematode worm</name>
    <name type="synonym">Heterodera rostochiensis</name>
    <dbReference type="NCBI Taxonomy" id="31243"/>
    <lineage>
        <taxon>Eukaryota</taxon>
        <taxon>Metazoa</taxon>
        <taxon>Ecdysozoa</taxon>
        <taxon>Nematoda</taxon>
        <taxon>Chromadorea</taxon>
        <taxon>Rhabditida</taxon>
        <taxon>Tylenchina</taxon>
        <taxon>Tylenchomorpha</taxon>
        <taxon>Tylenchoidea</taxon>
        <taxon>Heteroderidae</taxon>
        <taxon>Heteroderinae</taxon>
        <taxon>Globodera</taxon>
    </lineage>
</organism>
<feature type="domain" description="RING-type" evidence="6">
    <location>
        <begin position="70"/>
        <end position="110"/>
    </location>
</feature>
<dbReference type="GO" id="GO:0008270">
    <property type="term" value="F:zinc ion binding"/>
    <property type="evidence" value="ECO:0007669"/>
    <property type="project" value="UniProtKB-KW"/>
</dbReference>
<evidence type="ECO:0000256" key="4">
    <source>
        <dbReference type="SAM" id="Coils"/>
    </source>
</evidence>
<dbReference type="PROSITE" id="PS50089">
    <property type="entry name" value="ZF_RING_2"/>
    <property type="match status" value="1"/>
</dbReference>
<keyword evidence="1 3" id="KW-0863">Zinc-finger</keyword>
<proteinExistence type="predicted"/>
<feature type="compositionally biased region" description="Polar residues" evidence="5">
    <location>
        <begin position="317"/>
        <end position="327"/>
    </location>
</feature>
<sequence>MRSVFCVQQLLRKGYNVMGFQSRKRINGTPRKRFRPGRTIGDSALTQQPSRRILLFTILLQNSRMNFGRCSICTLNFDITDISALKCGHTYHYECIDKWIMNSKTCPNCRTTNIRRDITKLFFDECDKSFSQFPEEPINTELVAELKKIRDEKMALELTVKEHKEKLVFFDLKLKQEKAKGDQHALQLQTKKQHIRHLESQLFDQSILKEKNDTYKRRIVASDFYAHLMKNGGDDEDIDKYIKLNGQPDEAKFLKLMRNQRDEEIKKNKKLGSEIKKERLERCKREKEVGELRKENEELRKENEKSKKRKVDGAGGTTNSAQYQTRPSFGFSFTDPNDKGEVVHAAKNFAFEGDSSVEILSGSDKPSTYSNTNYKILDQFDPIHLSAKKKLPFHGLLDSAPLAPAGLLYSDHSSAL</sequence>
<dbReference type="InterPro" id="IPR013083">
    <property type="entry name" value="Znf_RING/FYVE/PHD"/>
</dbReference>
<evidence type="ECO:0000313" key="8">
    <source>
        <dbReference type="WBParaSite" id="Gr19_v10_g5264.t1"/>
    </source>
</evidence>
<dbReference type="SUPFAM" id="SSF57850">
    <property type="entry name" value="RING/U-box"/>
    <property type="match status" value="1"/>
</dbReference>
<dbReference type="GO" id="GO:0005634">
    <property type="term" value="C:nucleus"/>
    <property type="evidence" value="ECO:0007669"/>
    <property type="project" value="InterPro"/>
</dbReference>
<dbReference type="GO" id="GO:0016567">
    <property type="term" value="P:protein ubiquitination"/>
    <property type="evidence" value="ECO:0007669"/>
    <property type="project" value="InterPro"/>
</dbReference>
<evidence type="ECO:0000256" key="2">
    <source>
        <dbReference type="ARBA" id="ARBA00022833"/>
    </source>
</evidence>
<dbReference type="PANTHER" id="PTHR16047">
    <property type="entry name" value="RFWD3 PROTEIN"/>
    <property type="match status" value="1"/>
</dbReference>